<evidence type="ECO:0000256" key="7">
    <source>
        <dbReference type="ARBA" id="ARBA00022723"/>
    </source>
</evidence>
<dbReference type="PRINTS" id="PR00463">
    <property type="entry name" value="EP450I"/>
</dbReference>
<dbReference type="PANTHER" id="PTHR46300:SF2">
    <property type="entry name" value="CYTOCHROME P450 MONOOXYGENASE ALNH-RELATED"/>
    <property type="match status" value="1"/>
</dbReference>
<dbReference type="PANTHER" id="PTHR46300">
    <property type="entry name" value="P450, PUTATIVE (EUROFUNG)-RELATED-RELATED"/>
    <property type="match status" value="1"/>
</dbReference>
<evidence type="ECO:0000256" key="2">
    <source>
        <dbReference type="ARBA" id="ARBA00004370"/>
    </source>
</evidence>
<evidence type="ECO:0000256" key="10">
    <source>
        <dbReference type="ARBA" id="ARBA00023004"/>
    </source>
</evidence>
<dbReference type="InterPro" id="IPR050364">
    <property type="entry name" value="Cytochrome_P450_fung"/>
</dbReference>
<dbReference type="InterPro" id="IPR036396">
    <property type="entry name" value="Cyt_P450_sf"/>
</dbReference>
<dbReference type="EMBL" id="KV722471">
    <property type="protein sequence ID" value="OCH87846.1"/>
    <property type="molecule type" value="Genomic_DNA"/>
</dbReference>
<evidence type="ECO:0000256" key="12">
    <source>
        <dbReference type="ARBA" id="ARBA00023136"/>
    </source>
</evidence>
<gene>
    <name evidence="14" type="ORF">OBBRIDRAFT_130598</name>
</gene>
<organism evidence="14 15">
    <name type="scientific">Obba rivulosa</name>
    <dbReference type="NCBI Taxonomy" id="1052685"/>
    <lineage>
        <taxon>Eukaryota</taxon>
        <taxon>Fungi</taxon>
        <taxon>Dikarya</taxon>
        <taxon>Basidiomycota</taxon>
        <taxon>Agaricomycotina</taxon>
        <taxon>Agaricomycetes</taxon>
        <taxon>Polyporales</taxon>
        <taxon>Gelatoporiaceae</taxon>
        <taxon>Obba</taxon>
    </lineage>
</organism>
<proteinExistence type="inferred from homology"/>
<keyword evidence="10 13" id="KW-0408">Iron</keyword>
<evidence type="ECO:0000256" key="1">
    <source>
        <dbReference type="ARBA" id="ARBA00001971"/>
    </source>
</evidence>
<evidence type="ECO:0000256" key="8">
    <source>
        <dbReference type="ARBA" id="ARBA00022989"/>
    </source>
</evidence>
<comment type="subcellular location">
    <subcellularLocation>
        <location evidence="2">Membrane</location>
    </subcellularLocation>
</comment>
<evidence type="ECO:0000256" key="6">
    <source>
        <dbReference type="ARBA" id="ARBA00022692"/>
    </source>
</evidence>
<keyword evidence="11" id="KW-0503">Monooxygenase</keyword>
<dbReference type="GO" id="GO:0020037">
    <property type="term" value="F:heme binding"/>
    <property type="evidence" value="ECO:0007669"/>
    <property type="project" value="InterPro"/>
</dbReference>
<evidence type="ECO:0000256" key="11">
    <source>
        <dbReference type="ARBA" id="ARBA00023033"/>
    </source>
</evidence>
<dbReference type="Pfam" id="PF00067">
    <property type="entry name" value="p450"/>
    <property type="match status" value="1"/>
</dbReference>
<accession>A0A8E2ANQ1</accession>
<dbReference type="GO" id="GO:0005506">
    <property type="term" value="F:iron ion binding"/>
    <property type="evidence" value="ECO:0007669"/>
    <property type="project" value="InterPro"/>
</dbReference>
<evidence type="ECO:0000256" key="9">
    <source>
        <dbReference type="ARBA" id="ARBA00023002"/>
    </source>
</evidence>
<dbReference type="GO" id="GO:0004497">
    <property type="term" value="F:monooxygenase activity"/>
    <property type="evidence" value="ECO:0007669"/>
    <property type="project" value="UniProtKB-KW"/>
</dbReference>
<keyword evidence="5 13" id="KW-0349">Heme</keyword>
<dbReference type="Proteomes" id="UP000250043">
    <property type="component" value="Unassembled WGS sequence"/>
</dbReference>
<evidence type="ECO:0000256" key="3">
    <source>
        <dbReference type="ARBA" id="ARBA00005179"/>
    </source>
</evidence>
<dbReference type="GO" id="GO:0016705">
    <property type="term" value="F:oxidoreductase activity, acting on paired donors, with incorporation or reduction of molecular oxygen"/>
    <property type="evidence" value="ECO:0007669"/>
    <property type="project" value="InterPro"/>
</dbReference>
<keyword evidence="6" id="KW-0812">Transmembrane</keyword>
<dbReference type="Gene3D" id="1.10.630.10">
    <property type="entry name" value="Cytochrome P450"/>
    <property type="match status" value="1"/>
</dbReference>
<keyword evidence="9" id="KW-0560">Oxidoreductase</keyword>
<keyword evidence="15" id="KW-1185">Reference proteome</keyword>
<dbReference type="OrthoDB" id="2789670at2759"/>
<dbReference type="CDD" id="cd11065">
    <property type="entry name" value="CYP64-like"/>
    <property type="match status" value="1"/>
</dbReference>
<evidence type="ECO:0000313" key="15">
    <source>
        <dbReference type="Proteomes" id="UP000250043"/>
    </source>
</evidence>
<dbReference type="SUPFAM" id="SSF48264">
    <property type="entry name" value="Cytochrome P450"/>
    <property type="match status" value="1"/>
</dbReference>
<dbReference type="InterPro" id="IPR001128">
    <property type="entry name" value="Cyt_P450"/>
</dbReference>
<dbReference type="GO" id="GO:0016020">
    <property type="term" value="C:membrane"/>
    <property type="evidence" value="ECO:0007669"/>
    <property type="project" value="UniProtKB-SubCell"/>
</dbReference>
<keyword evidence="12" id="KW-0472">Membrane</keyword>
<evidence type="ECO:0000256" key="4">
    <source>
        <dbReference type="ARBA" id="ARBA00010617"/>
    </source>
</evidence>
<keyword evidence="8" id="KW-1133">Transmembrane helix</keyword>
<protein>
    <submittedName>
        <fullName evidence="14">Cytochrome P450</fullName>
    </submittedName>
</protein>
<reference evidence="14 15" key="1">
    <citation type="submission" date="2016-07" db="EMBL/GenBank/DDBJ databases">
        <title>Draft genome of the white-rot fungus Obba rivulosa 3A-2.</title>
        <authorList>
            <consortium name="DOE Joint Genome Institute"/>
            <person name="Miettinen O."/>
            <person name="Riley R."/>
            <person name="Acob R."/>
            <person name="Barry K."/>
            <person name="Cullen D."/>
            <person name="De Vries R."/>
            <person name="Hainaut M."/>
            <person name="Hatakka A."/>
            <person name="Henrissat B."/>
            <person name="Hilden K."/>
            <person name="Kuo R."/>
            <person name="Labutti K."/>
            <person name="Lipzen A."/>
            <person name="Makela M.R."/>
            <person name="Sandor L."/>
            <person name="Spatafora J.W."/>
            <person name="Grigoriev I.V."/>
            <person name="Hibbett D.S."/>
        </authorList>
    </citation>
    <scope>NUCLEOTIDE SEQUENCE [LARGE SCALE GENOMIC DNA]</scope>
    <source>
        <strain evidence="14 15">3A-2</strain>
    </source>
</reference>
<dbReference type="AlphaFoldDB" id="A0A8E2ANQ1"/>
<dbReference type="InterPro" id="IPR002401">
    <property type="entry name" value="Cyt_P450_E_grp-I"/>
</dbReference>
<sequence>MKGKLPPGPTGVPLLGNLLQVQKEAWLTFTEWKQKFGPIVHISLAGQSVVILNTHKAAADLLDRRANVYSDRPRNIVASEILTGGLLIVFTRYGEVWRRMRRAAHEGMNKAVASRYHPTQTAEAVTLCQGLLQDPDSWEDQFRKTAASSVMSIIYGTPAINSIDDPAVKKVNDFAERIVKAAYPGAHLVELFTWMKYLPSSIAKWKREAEEQFKRDSIMFEGMFNKVKKGVVNGDERPSISATLVLEQERNRLTEKEAAWLSATMYAAGAETTAGVLSWFMLAMVAHPEVQHKAHEELDRVLGRDRMPTFADYEALPYIRAIVKESLRWRPVDPLGLPHLCTDNDWYEGYYIPKGSICIANVWAMNRDPEVYGFDAEDFNPDRHLDEKGQLAPAPLDTHEEGHVTYGFGRRVCIGRNIANNSLFIEIACILWSMTIQPIRDADGELITPDISGCVQGGLVVRPVPFRCETIPRFAGVPSILAQTAEM</sequence>
<comment type="cofactor">
    <cofactor evidence="1 13">
        <name>heme</name>
        <dbReference type="ChEBI" id="CHEBI:30413"/>
    </cofactor>
</comment>
<keyword evidence="7 13" id="KW-0479">Metal-binding</keyword>
<evidence type="ECO:0000313" key="14">
    <source>
        <dbReference type="EMBL" id="OCH87846.1"/>
    </source>
</evidence>
<evidence type="ECO:0000256" key="13">
    <source>
        <dbReference type="PIRSR" id="PIRSR602401-1"/>
    </source>
</evidence>
<dbReference type="PRINTS" id="PR00385">
    <property type="entry name" value="P450"/>
</dbReference>
<name>A0A8E2ANQ1_9APHY</name>
<feature type="binding site" description="axial binding residue" evidence="13">
    <location>
        <position position="413"/>
    </location>
    <ligand>
        <name>heme</name>
        <dbReference type="ChEBI" id="CHEBI:30413"/>
    </ligand>
    <ligandPart>
        <name>Fe</name>
        <dbReference type="ChEBI" id="CHEBI:18248"/>
    </ligandPart>
</feature>
<comment type="similarity">
    <text evidence="4">Belongs to the cytochrome P450 family.</text>
</comment>
<comment type="pathway">
    <text evidence="3">Secondary metabolite biosynthesis.</text>
</comment>
<evidence type="ECO:0000256" key="5">
    <source>
        <dbReference type="ARBA" id="ARBA00022617"/>
    </source>
</evidence>